<comment type="caution">
    <text evidence="2">The sequence shown here is derived from an EMBL/GenBank/DDBJ whole genome shotgun (WGS) entry which is preliminary data.</text>
</comment>
<feature type="transmembrane region" description="Helical" evidence="1">
    <location>
        <begin position="527"/>
        <end position="546"/>
    </location>
</feature>
<dbReference type="EMBL" id="LMXU01000012">
    <property type="protein sequence ID" value="KWU01614.1"/>
    <property type="molecule type" value="Genomic_DNA"/>
</dbReference>
<keyword evidence="1" id="KW-0812">Transmembrane</keyword>
<accession>A0A109D9Z6</accession>
<dbReference type="Gene3D" id="3.30.70.1320">
    <property type="entry name" value="Multidrug efflux transporter AcrB pore domain like"/>
    <property type="match status" value="1"/>
</dbReference>
<evidence type="ECO:0000256" key="1">
    <source>
        <dbReference type="SAM" id="Phobius"/>
    </source>
</evidence>
<gene>
    <name evidence="2" type="ORF">APQ14_05415</name>
</gene>
<dbReference type="SUPFAM" id="SSF82714">
    <property type="entry name" value="Multidrug efflux transporter AcrB TolC docking domain, DN and DC subdomains"/>
    <property type="match status" value="2"/>
</dbReference>
<dbReference type="Gene3D" id="3.30.2090.10">
    <property type="entry name" value="Multidrug efflux transporter AcrB TolC docking domain, DN and DC subdomains"/>
    <property type="match status" value="2"/>
</dbReference>
<feature type="transmembrane region" description="Helical" evidence="1">
    <location>
        <begin position="903"/>
        <end position="924"/>
    </location>
</feature>
<dbReference type="GO" id="GO:0042910">
    <property type="term" value="F:xenobiotic transmembrane transporter activity"/>
    <property type="evidence" value="ECO:0007669"/>
    <property type="project" value="TreeGrafter"/>
</dbReference>
<reference evidence="2 3" key="1">
    <citation type="submission" date="2015-11" db="EMBL/GenBank/DDBJ databases">
        <title>Draft WGS of Vibrio toranzoniae.</title>
        <authorList>
            <person name="Lasa A."/>
            <person name="Romalde J.L."/>
        </authorList>
    </citation>
    <scope>NUCLEOTIDE SEQUENCE [LARGE SCALE GENOMIC DNA]</scope>
    <source>
        <strain evidence="2 3">Vb 10.8</strain>
    </source>
</reference>
<feature type="transmembrane region" description="Helical" evidence="1">
    <location>
        <begin position="438"/>
        <end position="456"/>
    </location>
</feature>
<dbReference type="InterPro" id="IPR027463">
    <property type="entry name" value="AcrB_DN_DC_subdom"/>
</dbReference>
<evidence type="ECO:0000313" key="2">
    <source>
        <dbReference type="EMBL" id="KWU01614.1"/>
    </source>
</evidence>
<dbReference type="InterPro" id="IPR001036">
    <property type="entry name" value="Acrflvin-R"/>
</dbReference>
<name>A0A109D9Z6_9VIBR</name>
<dbReference type="Proteomes" id="UP000057389">
    <property type="component" value="Unassembled WGS sequence"/>
</dbReference>
<evidence type="ECO:0000313" key="3">
    <source>
        <dbReference type="Proteomes" id="UP000057389"/>
    </source>
</evidence>
<keyword evidence="3" id="KW-1185">Reference proteome</keyword>
<dbReference type="Gene3D" id="3.30.70.1440">
    <property type="entry name" value="Multidrug efflux transporter AcrB pore domain"/>
    <property type="match status" value="1"/>
</dbReference>
<feature type="transmembrane region" description="Helical" evidence="1">
    <location>
        <begin position="366"/>
        <end position="387"/>
    </location>
</feature>
<dbReference type="Gene3D" id="1.20.1640.10">
    <property type="entry name" value="Multidrug efflux transporter AcrB transmembrane domain"/>
    <property type="match status" value="2"/>
</dbReference>
<dbReference type="Pfam" id="PF00873">
    <property type="entry name" value="ACR_tran"/>
    <property type="match status" value="1"/>
</dbReference>
<dbReference type="SUPFAM" id="SSF82693">
    <property type="entry name" value="Multidrug efflux transporter AcrB pore domain, PN1, PN2, PC1 and PC2 subdomains"/>
    <property type="match status" value="3"/>
</dbReference>
<feature type="transmembrane region" description="Helical" evidence="1">
    <location>
        <begin position="945"/>
        <end position="964"/>
    </location>
</feature>
<feature type="transmembrane region" description="Helical" evidence="1">
    <location>
        <begin position="393"/>
        <end position="417"/>
    </location>
</feature>
<feature type="transmembrane region" description="Helical" evidence="1">
    <location>
        <begin position="854"/>
        <end position="870"/>
    </location>
</feature>
<protein>
    <submittedName>
        <fullName evidence="2">Transporter</fullName>
    </submittedName>
</protein>
<dbReference type="AlphaFoldDB" id="A0A109D9Z6"/>
<organism evidence="2 3">
    <name type="scientific">Vibrio toranzoniae</name>
    <dbReference type="NCBI Taxonomy" id="1194427"/>
    <lineage>
        <taxon>Bacteria</taxon>
        <taxon>Pseudomonadati</taxon>
        <taxon>Pseudomonadota</taxon>
        <taxon>Gammaproteobacteria</taxon>
        <taxon>Vibrionales</taxon>
        <taxon>Vibrionaceae</taxon>
        <taxon>Vibrio</taxon>
    </lineage>
</organism>
<feature type="transmembrane region" description="Helical" evidence="1">
    <location>
        <begin position="468"/>
        <end position="495"/>
    </location>
</feature>
<keyword evidence="1" id="KW-1133">Transmembrane helix</keyword>
<dbReference type="SUPFAM" id="SSF82866">
    <property type="entry name" value="Multidrug efflux transporter AcrB transmembrane domain"/>
    <property type="match status" value="2"/>
</dbReference>
<dbReference type="OrthoDB" id="9757940at2"/>
<proteinExistence type="predicted"/>
<sequence length="1043" mass="114569">MMNLADFAIKQRTFILFFTALSVIAGLFSYFDLGKLEDPSFTIKTAVVVTLYPGASAEEVEQQVTDTVETKLQGMASLNRLRSLSRPGISMVFVDLKESLNSKQLPQEWDLLRRKVSDMKLLLPTTAQISVVQDEFSEVYGMLFSIHSNDASPVELRRYAEELQRRIKTVDGIKKVELHGVQPRVVHIDIPDERLAQYGLSMAQVWSQLNTQNTTFDSGKFSAGSERIRVHQSSQFTSLTDIKNLMIKGGVSELGIGLLRLGDIADVTMGYQEPMMTANRYNGVPAVTLAVSPVSGVNVVSLGDDINRIVKEFQTSLPLGVKVATVANQPEEVQKSIDNFVNNLLESVAIVFVVLSIFMGLKSATIVGSSLLLTILLTLIYMNIAAIDLHRVSLGTFILALGMLVDNAIVITDMMIVKINKGINRTVAAIDSVKETGMPLFGATVIAIMGASPVIFSQTDAAEFASSVFLIIASSLLLSWLVAMTFTTLMCWMFIKPTKQKTDNKVSLYRKSVNWTVDNPMKALTGLIPLILVTALAIPNIAINFIPQADRPILLLDYWLPNGAKIERTSQDMKRIESWLLEQPEVTNISTYVGAGAPRFSVTIEPEPFDPAYGQILINAADYPSLSALVTRGDKWLAKEFPDAEPRFRGLKLATSDKFSVEARFSGPDVAVLHDLSNQAKAIFEAHPDTKYVRDDWRQKSKVLEPIINQDKIRHAGIDRADIAFAMKRVSEGMPVGQMNLNDEIVTIQVRGIESSIESLETLPVRSLLGLHSVPLGQVVDGFELTSEETMIWRRDRVKTITAQAGVGRDTTPAAVRNSVIDDIEAIALPPGYSMEWGGEYYDEHKAVSDILKQLPKATLLMVIILVAMFNGFKQPVIIFATLPLAATGATFSLLLLDKPFGFMALIGAVTLTGMIIKNGIVLMDQIELERSNGRSLSDAIKEATVNRTMAISMGALTTGLGMIPLLTDLLFDQMAATIIGGLAAATVLSLFVMPALYKLFYRSEERVTTGNEIIKDSITVHDETPNFTERGATNTNQSNINQ</sequence>
<feature type="transmembrane region" description="Helical" evidence="1">
    <location>
        <begin position="976"/>
        <end position="998"/>
    </location>
</feature>
<dbReference type="PANTHER" id="PTHR32063:SF18">
    <property type="entry name" value="CATION EFFLUX SYSTEM PROTEIN"/>
    <property type="match status" value="1"/>
</dbReference>
<dbReference type="Gene3D" id="3.30.70.1430">
    <property type="entry name" value="Multidrug efflux transporter AcrB pore domain"/>
    <property type="match status" value="2"/>
</dbReference>
<dbReference type="PANTHER" id="PTHR32063">
    <property type="match status" value="1"/>
</dbReference>
<dbReference type="GO" id="GO:0005886">
    <property type="term" value="C:plasma membrane"/>
    <property type="evidence" value="ECO:0007669"/>
    <property type="project" value="TreeGrafter"/>
</dbReference>
<dbReference type="PRINTS" id="PR00702">
    <property type="entry name" value="ACRIFLAVINRP"/>
</dbReference>
<keyword evidence="1" id="KW-0472">Membrane</keyword>
<feature type="transmembrane region" description="Helical" evidence="1">
    <location>
        <begin position="12"/>
        <end position="31"/>
    </location>
</feature>